<gene>
    <name evidence="2" type="ORF">DS2_00065</name>
</gene>
<evidence type="ECO:0000313" key="2">
    <source>
        <dbReference type="EMBL" id="EWH12071.1"/>
    </source>
</evidence>
<dbReference type="Proteomes" id="UP000019276">
    <property type="component" value="Unassembled WGS sequence"/>
</dbReference>
<sequence length="90" mass="9957">MKIGFKTVLPLAYLSLAIQTNSSLASADNPSYLFIDNVSPNLAVVRVDGIDKEIKPNSGLLFSCYVEQLVEVIHDEKLQYVLCGEEVVLR</sequence>
<reference evidence="2 3" key="1">
    <citation type="journal article" date="2014" name="Genome Announc.">
        <title>Draft Genome Sequence of the Agar-Degrading Bacterium Catenovulum sp. Strain DS-2, Isolated from Intestines of Haliotis diversicolor.</title>
        <authorList>
            <person name="Shan D."/>
            <person name="Li X."/>
            <person name="Gu Z."/>
            <person name="Wei G."/>
            <person name="Gao Z."/>
            <person name="Shao Z."/>
        </authorList>
    </citation>
    <scope>NUCLEOTIDE SEQUENCE [LARGE SCALE GENOMIC DNA]</scope>
    <source>
        <strain evidence="2 3">DS-2</strain>
    </source>
</reference>
<comment type="caution">
    <text evidence="2">The sequence shown here is derived from an EMBL/GenBank/DDBJ whole genome shotgun (WGS) entry which is preliminary data.</text>
</comment>
<dbReference type="RefSeq" id="WP_035012531.1">
    <property type="nucleotide sequence ID" value="NZ_ARZY01000001.1"/>
</dbReference>
<dbReference type="STRING" id="1328313.DS2_00065"/>
<feature type="chain" id="PRO_5004901377" evidence="1">
    <location>
        <begin position="28"/>
        <end position="90"/>
    </location>
</feature>
<keyword evidence="3" id="KW-1185">Reference proteome</keyword>
<dbReference type="AlphaFoldDB" id="W7QJM7"/>
<protein>
    <submittedName>
        <fullName evidence="2">Uncharacterized protein</fullName>
    </submittedName>
</protein>
<name>W7QJM7_9ALTE</name>
<organism evidence="2 3">
    <name type="scientific">Catenovulum agarivorans DS-2</name>
    <dbReference type="NCBI Taxonomy" id="1328313"/>
    <lineage>
        <taxon>Bacteria</taxon>
        <taxon>Pseudomonadati</taxon>
        <taxon>Pseudomonadota</taxon>
        <taxon>Gammaproteobacteria</taxon>
        <taxon>Alteromonadales</taxon>
        <taxon>Alteromonadaceae</taxon>
        <taxon>Catenovulum</taxon>
    </lineage>
</organism>
<proteinExistence type="predicted"/>
<accession>W7QJM7</accession>
<feature type="signal peptide" evidence="1">
    <location>
        <begin position="1"/>
        <end position="27"/>
    </location>
</feature>
<evidence type="ECO:0000256" key="1">
    <source>
        <dbReference type="SAM" id="SignalP"/>
    </source>
</evidence>
<dbReference type="EMBL" id="ARZY01000001">
    <property type="protein sequence ID" value="EWH12071.1"/>
    <property type="molecule type" value="Genomic_DNA"/>
</dbReference>
<keyword evidence="1" id="KW-0732">Signal</keyword>
<evidence type="ECO:0000313" key="3">
    <source>
        <dbReference type="Proteomes" id="UP000019276"/>
    </source>
</evidence>